<accession>A0A7S1A6J9</accession>
<dbReference type="Pfam" id="PF00035">
    <property type="entry name" value="dsrm"/>
    <property type="match status" value="1"/>
</dbReference>
<gene>
    <name evidence="3" type="ORF">NSCI0253_LOCUS18624</name>
</gene>
<name>A0A7S1A6J9_NOCSC</name>
<proteinExistence type="predicted"/>
<evidence type="ECO:0000256" key="1">
    <source>
        <dbReference type="SAM" id="MobiDB-lite"/>
    </source>
</evidence>
<feature type="region of interest" description="Disordered" evidence="1">
    <location>
        <begin position="58"/>
        <end position="84"/>
    </location>
</feature>
<dbReference type="InterPro" id="IPR014720">
    <property type="entry name" value="dsRBD_dom"/>
</dbReference>
<organism evidence="3">
    <name type="scientific">Noctiluca scintillans</name>
    <name type="common">Sea sparkle</name>
    <name type="synonym">Red tide dinoflagellate</name>
    <dbReference type="NCBI Taxonomy" id="2966"/>
    <lineage>
        <taxon>Eukaryota</taxon>
        <taxon>Sar</taxon>
        <taxon>Alveolata</taxon>
        <taxon>Dinophyceae</taxon>
        <taxon>Noctilucales</taxon>
        <taxon>Noctilucaceae</taxon>
        <taxon>Noctiluca</taxon>
    </lineage>
</organism>
<evidence type="ECO:0000313" key="3">
    <source>
        <dbReference type="EMBL" id="CAD8844274.1"/>
    </source>
</evidence>
<dbReference type="AlphaFoldDB" id="A0A7S1A6J9"/>
<evidence type="ECO:0000259" key="2">
    <source>
        <dbReference type="Pfam" id="PF00035"/>
    </source>
</evidence>
<sequence>MYETRPCTGGQQATVKLLCLPGEWAGRIWAGQVCSTKQKAEQSAAEIALAQIMGDPELSAIVNRPPAPKNDKGRGKGKSKGKQFGFKGWGGPCFYGKGWGMKGMDMWNWMGKGWGKGKGPDGAEGPEGMEEMFSGIDPEFLAGFDLNALFDDPTAT</sequence>
<feature type="domain" description="DRBM" evidence="2">
    <location>
        <begin position="15"/>
        <end position="51"/>
    </location>
</feature>
<reference evidence="3" key="1">
    <citation type="submission" date="2021-01" db="EMBL/GenBank/DDBJ databases">
        <authorList>
            <person name="Corre E."/>
            <person name="Pelletier E."/>
            <person name="Niang G."/>
            <person name="Scheremetjew M."/>
            <person name="Finn R."/>
            <person name="Kale V."/>
            <person name="Holt S."/>
            <person name="Cochrane G."/>
            <person name="Meng A."/>
            <person name="Brown T."/>
            <person name="Cohen L."/>
        </authorList>
    </citation>
    <scope>NUCLEOTIDE SEQUENCE</scope>
</reference>
<dbReference type="EMBL" id="HBFQ01026388">
    <property type="protein sequence ID" value="CAD8844274.1"/>
    <property type="molecule type" value="Transcribed_RNA"/>
</dbReference>
<protein>
    <recommendedName>
        <fullName evidence="2">DRBM domain-containing protein</fullName>
    </recommendedName>
</protein>